<dbReference type="EMBL" id="JAKRVX010000002">
    <property type="protein sequence ID" value="MCL9816235.1"/>
    <property type="molecule type" value="Genomic_DNA"/>
</dbReference>
<evidence type="ECO:0000256" key="4">
    <source>
        <dbReference type="ARBA" id="ARBA00022692"/>
    </source>
</evidence>
<dbReference type="SUPFAM" id="SSF50182">
    <property type="entry name" value="Sm-like ribonucleoproteins"/>
    <property type="match status" value="1"/>
</dbReference>
<dbReference type="InterPro" id="IPR011066">
    <property type="entry name" value="MscS_channel_C_sf"/>
</dbReference>
<feature type="compositionally biased region" description="Polar residues" evidence="7">
    <location>
        <begin position="302"/>
        <end position="316"/>
    </location>
</feature>
<keyword evidence="3" id="KW-1003">Cell membrane</keyword>
<keyword evidence="4 8" id="KW-0812">Transmembrane</keyword>
<evidence type="ECO:0000256" key="5">
    <source>
        <dbReference type="ARBA" id="ARBA00022989"/>
    </source>
</evidence>
<dbReference type="InterPro" id="IPR006685">
    <property type="entry name" value="MscS_channel_2nd"/>
</dbReference>
<feature type="transmembrane region" description="Helical" evidence="8">
    <location>
        <begin position="102"/>
        <end position="132"/>
    </location>
</feature>
<dbReference type="RefSeq" id="WP_250583264.1">
    <property type="nucleotide sequence ID" value="NZ_JAKRVX010000002.1"/>
</dbReference>
<dbReference type="Proteomes" id="UP001203207">
    <property type="component" value="Unassembled WGS sequence"/>
</dbReference>
<evidence type="ECO:0000313" key="11">
    <source>
        <dbReference type="EMBL" id="MCL9816235.1"/>
    </source>
</evidence>
<evidence type="ECO:0000259" key="9">
    <source>
        <dbReference type="Pfam" id="PF00924"/>
    </source>
</evidence>
<dbReference type="InterPro" id="IPR045275">
    <property type="entry name" value="MscS_archaea/bacteria_type"/>
</dbReference>
<reference evidence="11" key="1">
    <citation type="journal article" date="2022" name="Syst. Appl. Microbiol.">
        <title>Natronocalculus amylovorans gen. nov., sp. nov., and Natranaeroarchaeum aerophilus sp. nov., dominant culturable amylolytic natronoarchaea from hypersaline soda lakes in southwestern Siberia.</title>
        <authorList>
            <person name="Sorokin D.Y."/>
            <person name="Elcheninov A.G."/>
            <person name="Khizhniak T.V."/>
            <person name="Koenen M."/>
            <person name="Bale N.J."/>
            <person name="Damste J.S.S."/>
            <person name="Kublanov I.V."/>
        </authorList>
    </citation>
    <scope>NUCLEOTIDE SEQUENCE</scope>
    <source>
        <strain evidence="11">AArc-St2</strain>
    </source>
</reference>
<protein>
    <submittedName>
        <fullName evidence="11">Mechanosensitive ion channel family protein</fullName>
    </submittedName>
</protein>
<dbReference type="Gene3D" id="2.30.30.60">
    <property type="match status" value="1"/>
</dbReference>
<dbReference type="PANTHER" id="PTHR30221">
    <property type="entry name" value="SMALL-CONDUCTANCE MECHANOSENSITIVE CHANNEL"/>
    <property type="match status" value="1"/>
</dbReference>
<proteinExistence type="inferred from homology"/>
<comment type="subcellular location">
    <subcellularLocation>
        <location evidence="1">Cell membrane</location>
        <topology evidence="1">Multi-pass membrane protein</topology>
    </subcellularLocation>
</comment>
<evidence type="ECO:0000256" key="3">
    <source>
        <dbReference type="ARBA" id="ARBA00022475"/>
    </source>
</evidence>
<dbReference type="Gene3D" id="3.30.70.100">
    <property type="match status" value="1"/>
</dbReference>
<dbReference type="GO" id="GO:0005886">
    <property type="term" value="C:plasma membrane"/>
    <property type="evidence" value="ECO:0007669"/>
    <property type="project" value="UniProtKB-SubCell"/>
</dbReference>
<dbReference type="InterPro" id="IPR049278">
    <property type="entry name" value="MS_channel_C"/>
</dbReference>
<keyword evidence="12" id="KW-1185">Reference proteome</keyword>
<comment type="caution">
    <text evidence="11">The sequence shown here is derived from an EMBL/GenBank/DDBJ whole genome shotgun (WGS) entry which is preliminary data.</text>
</comment>
<feature type="region of interest" description="Disordered" evidence="7">
    <location>
        <begin position="302"/>
        <end position="332"/>
    </location>
</feature>
<dbReference type="GO" id="GO:0008381">
    <property type="term" value="F:mechanosensitive monoatomic ion channel activity"/>
    <property type="evidence" value="ECO:0007669"/>
    <property type="project" value="InterPro"/>
</dbReference>
<feature type="domain" description="Mechanosensitive ion channel MscS" evidence="9">
    <location>
        <begin position="120"/>
        <end position="186"/>
    </location>
</feature>
<keyword evidence="6 8" id="KW-0472">Membrane</keyword>
<sequence>MFGVATVLQNGESAEETTRSLLEQLLPQWLQFPGHRLIFALIIVAIGVYFSKVFVRLLGRSVAQRFARQSVAQSVLGGVRGLTILFSVFIAGSILGLGLDNILFNLAVFSAVVGVILAPIVGNIINGVFVLADQPFEIGDMIELEDGTQGFVDDITIRYTKIFTLDNTFMVIPNGNIRERDVANYSAEDERTRISLDVLITYESDVPTARSMMERAARDIEPVIKGGPDIRVGTARYPAGPACLIQQYGDDGILLRLRYWVRAPYKIGSIQSNVRTRIAELFEDADVEMAYPHRHIVFDETSGSANVSITGQQSGSAEDPEHAVADTSADTQ</sequence>
<dbReference type="InterPro" id="IPR023408">
    <property type="entry name" value="MscS_beta-dom_sf"/>
</dbReference>
<evidence type="ECO:0000259" key="10">
    <source>
        <dbReference type="Pfam" id="PF21082"/>
    </source>
</evidence>
<dbReference type="Pfam" id="PF00924">
    <property type="entry name" value="MS_channel_2nd"/>
    <property type="match status" value="1"/>
</dbReference>
<organism evidence="11 12">
    <name type="scientific">Natronocalculus amylovorans</name>
    <dbReference type="NCBI Taxonomy" id="2917812"/>
    <lineage>
        <taxon>Archaea</taxon>
        <taxon>Methanobacteriati</taxon>
        <taxon>Methanobacteriota</taxon>
        <taxon>Stenosarchaea group</taxon>
        <taxon>Halobacteria</taxon>
        <taxon>Halobacteriales</taxon>
        <taxon>Haloferacaceae</taxon>
        <taxon>Natronocalculus</taxon>
    </lineage>
</organism>
<evidence type="ECO:0000256" key="7">
    <source>
        <dbReference type="SAM" id="MobiDB-lite"/>
    </source>
</evidence>
<reference evidence="11" key="2">
    <citation type="submission" date="2022-02" db="EMBL/GenBank/DDBJ databases">
        <authorList>
            <person name="Elcheninov A.G."/>
            <person name="Sorokin D.Y."/>
            <person name="Kublanov I.V."/>
        </authorList>
    </citation>
    <scope>NUCLEOTIDE SEQUENCE</scope>
    <source>
        <strain evidence="11">AArc-St2</strain>
    </source>
</reference>
<name>A0AAE3K880_9EURY</name>
<dbReference type="SUPFAM" id="SSF82689">
    <property type="entry name" value="Mechanosensitive channel protein MscS (YggB), C-terminal domain"/>
    <property type="match status" value="1"/>
</dbReference>
<feature type="domain" description="Mechanosensitive ion channel MscS C-terminal" evidence="10">
    <location>
        <begin position="195"/>
        <end position="289"/>
    </location>
</feature>
<dbReference type="PANTHER" id="PTHR30221:SF1">
    <property type="entry name" value="SMALL-CONDUCTANCE MECHANOSENSITIVE CHANNEL"/>
    <property type="match status" value="1"/>
</dbReference>
<dbReference type="Pfam" id="PF21082">
    <property type="entry name" value="MS_channel_3rd"/>
    <property type="match status" value="1"/>
</dbReference>
<evidence type="ECO:0000256" key="6">
    <source>
        <dbReference type="ARBA" id="ARBA00023136"/>
    </source>
</evidence>
<feature type="transmembrane region" description="Helical" evidence="8">
    <location>
        <begin position="37"/>
        <end position="55"/>
    </location>
</feature>
<accession>A0AAE3K880</accession>
<feature type="transmembrane region" description="Helical" evidence="8">
    <location>
        <begin position="75"/>
        <end position="96"/>
    </location>
</feature>
<evidence type="ECO:0000256" key="2">
    <source>
        <dbReference type="ARBA" id="ARBA00008017"/>
    </source>
</evidence>
<comment type="similarity">
    <text evidence="2">Belongs to the MscS (TC 1.A.23) family.</text>
</comment>
<evidence type="ECO:0000256" key="1">
    <source>
        <dbReference type="ARBA" id="ARBA00004651"/>
    </source>
</evidence>
<evidence type="ECO:0000256" key="8">
    <source>
        <dbReference type="SAM" id="Phobius"/>
    </source>
</evidence>
<gene>
    <name evidence="11" type="ORF">AArcSt2_04685</name>
</gene>
<dbReference type="AlphaFoldDB" id="A0AAE3K880"/>
<keyword evidence="5 8" id="KW-1133">Transmembrane helix</keyword>
<evidence type="ECO:0000313" key="12">
    <source>
        <dbReference type="Proteomes" id="UP001203207"/>
    </source>
</evidence>
<dbReference type="InterPro" id="IPR010920">
    <property type="entry name" value="LSM_dom_sf"/>
</dbReference>